<dbReference type="GO" id="GO:0042597">
    <property type="term" value="C:periplasmic space"/>
    <property type="evidence" value="ECO:0007669"/>
    <property type="project" value="UniProtKB-ARBA"/>
</dbReference>
<evidence type="ECO:0000256" key="4">
    <source>
        <dbReference type="ARBA" id="ARBA00022729"/>
    </source>
</evidence>
<dbReference type="OrthoDB" id="403896at2"/>
<dbReference type="PROSITE" id="PS51257">
    <property type="entry name" value="PROKAR_LIPOPROTEIN"/>
    <property type="match status" value="1"/>
</dbReference>
<dbReference type="InterPro" id="IPR023765">
    <property type="entry name" value="SBP_5_CS"/>
</dbReference>
<feature type="signal peptide" evidence="7">
    <location>
        <begin position="1"/>
        <end position="22"/>
    </location>
</feature>
<dbReference type="Gene3D" id="3.40.190.10">
    <property type="entry name" value="Periplasmic binding protein-like II"/>
    <property type="match status" value="1"/>
</dbReference>
<dbReference type="Gene3D" id="3.10.105.10">
    <property type="entry name" value="Dipeptide-binding Protein, Domain 3"/>
    <property type="match status" value="1"/>
</dbReference>
<protein>
    <submittedName>
        <fullName evidence="9">Peptide ABC transporter substrate-binding protein</fullName>
    </submittedName>
</protein>
<evidence type="ECO:0000256" key="2">
    <source>
        <dbReference type="ARBA" id="ARBA00005695"/>
    </source>
</evidence>
<dbReference type="EMBL" id="VOHL01000004">
    <property type="protein sequence ID" value="TWS97427.1"/>
    <property type="molecule type" value="Genomic_DNA"/>
</dbReference>
<dbReference type="PIRSF" id="PIRSF002741">
    <property type="entry name" value="MppA"/>
    <property type="match status" value="1"/>
</dbReference>
<comment type="similarity">
    <text evidence="2">Belongs to the bacterial solute-binding protein 5 family.</text>
</comment>
<feature type="domain" description="Solute-binding protein family 5" evidence="8">
    <location>
        <begin position="78"/>
        <end position="519"/>
    </location>
</feature>
<dbReference type="SUPFAM" id="SSF53850">
    <property type="entry name" value="Periplasmic binding protein-like II"/>
    <property type="match status" value="1"/>
</dbReference>
<feature type="chain" id="PRO_5038625913" evidence="7">
    <location>
        <begin position="23"/>
        <end position="657"/>
    </location>
</feature>
<evidence type="ECO:0000313" key="10">
    <source>
        <dbReference type="Proteomes" id="UP000317430"/>
    </source>
</evidence>
<dbReference type="PROSITE" id="PS01040">
    <property type="entry name" value="SBP_BACTERIAL_5"/>
    <property type="match status" value="1"/>
</dbReference>
<organism evidence="9 10">
    <name type="scientific">Streptococcus cuniculipharyngis</name>
    <dbReference type="NCBI Taxonomy" id="1562651"/>
    <lineage>
        <taxon>Bacteria</taxon>
        <taxon>Bacillati</taxon>
        <taxon>Bacillota</taxon>
        <taxon>Bacilli</taxon>
        <taxon>Lactobacillales</taxon>
        <taxon>Streptococcaceae</taxon>
        <taxon>Streptococcus</taxon>
    </lineage>
</organism>
<keyword evidence="4 7" id="KW-0732">Signal</keyword>
<dbReference type="GO" id="GO:0015031">
    <property type="term" value="P:protein transport"/>
    <property type="evidence" value="ECO:0007669"/>
    <property type="project" value="UniProtKB-KW"/>
</dbReference>
<evidence type="ECO:0000313" key="9">
    <source>
        <dbReference type="EMBL" id="TWS97427.1"/>
    </source>
</evidence>
<keyword evidence="6" id="KW-0653">Protein transport</keyword>
<dbReference type="GO" id="GO:0015833">
    <property type="term" value="P:peptide transport"/>
    <property type="evidence" value="ECO:0007669"/>
    <property type="project" value="UniProtKB-KW"/>
</dbReference>
<evidence type="ECO:0000256" key="5">
    <source>
        <dbReference type="ARBA" id="ARBA00022856"/>
    </source>
</evidence>
<dbReference type="Proteomes" id="UP000317430">
    <property type="component" value="Unassembled WGS sequence"/>
</dbReference>
<reference evidence="9 10" key="1">
    <citation type="submission" date="2019-08" db="EMBL/GenBank/DDBJ databases">
        <authorList>
            <person name="Lei W."/>
        </authorList>
    </citation>
    <scope>NUCLEOTIDE SEQUENCE [LARGE SCALE GENOMIC DNA]</scope>
    <source>
        <strain evidence="9 10">CCUG 66496</strain>
    </source>
</reference>
<dbReference type="InterPro" id="IPR000914">
    <property type="entry name" value="SBP_5_dom"/>
</dbReference>
<dbReference type="GO" id="GO:1904680">
    <property type="term" value="F:peptide transmembrane transporter activity"/>
    <property type="evidence" value="ECO:0007669"/>
    <property type="project" value="TreeGrafter"/>
</dbReference>
<dbReference type="RefSeq" id="WP_146567598.1">
    <property type="nucleotide sequence ID" value="NZ_VOHL01000004.1"/>
</dbReference>
<keyword evidence="10" id="KW-1185">Reference proteome</keyword>
<evidence type="ECO:0000259" key="8">
    <source>
        <dbReference type="Pfam" id="PF00496"/>
    </source>
</evidence>
<dbReference type="Gene3D" id="3.90.76.10">
    <property type="entry name" value="Dipeptide-binding Protein, Domain 1"/>
    <property type="match status" value="1"/>
</dbReference>
<dbReference type="AlphaFoldDB" id="A0A5C5SCW6"/>
<evidence type="ECO:0000256" key="6">
    <source>
        <dbReference type="ARBA" id="ARBA00022927"/>
    </source>
</evidence>
<accession>A0A5C5SCW6</accession>
<dbReference type="InterPro" id="IPR030678">
    <property type="entry name" value="Peptide/Ni-bd"/>
</dbReference>
<sequence length="657" mass="72157">MVNKKKLFLTAGVALLSTSVLVACGKSEKSASNQSVYSYIYAADPDSLDYINTQRASTGDIITQGVDGLFENDKYGNVVGSLAKDWKVSADGLTYTYTLRDDAKWYTSEGEEYADVTAQDFVTGLKHAADSQSDALYVVQNSIKGLQDYVDGKTKDFSTVGVKALDDKTVQYTLNQPESYWNSKLTYSVLFPVNEEFLKSQGKDFGKVDPSSILYNGPFILKSLTAKSSVVFEKNPNYFDADKVKLDGIKLTYYDGSDSDSLYKNFADGVYSFARLFPNKPSYKEALKNYGDNIVYGLQDATTYFGRFNLDRSAYKFTAKTSDKQKEDTKAAILNKDFRQAINFALDRTAYSSQLAGEDAATKSLRNMLVPPTFVTSGEKTFGDLVKEQLASFGEEWSDVNLEDAQDGMYNVEKAKAEFAKAKEALQAQGVEFPIRLDAPVDQSSEVAVQQASSIKQSIEAALGSENVVVDVIKESTDDYDNTTYFAESAAQHDYDLYLTGGWGPDYQDPSTYLEVFDLEQGGLLQTIGLDPKSTSPAVAAAGLDEYTKLLNEANANKTDLAARYAAYAKVQAWLTDSGLTIPLVSRGGLASLTKLVPNTNSYGAVGVKGDSYYKYLELQDEPVKTADRDKAIEAWKAEKAKSNAEYEASLASHVEK</sequence>
<dbReference type="PANTHER" id="PTHR30290">
    <property type="entry name" value="PERIPLASMIC BINDING COMPONENT OF ABC TRANSPORTER"/>
    <property type="match status" value="1"/>
</dbReference>
<gene>
    <name evidence="9" type="ORF">FRX57_05775</name>
</gene>
<evidence type="ECO:0000256" key="1">
    <source>
        <dbReference type="ARBA" id="ARBA00004193"/>
    </source>
</evidence>
<dbReference type="CDD" id="cd08504">
    <property type="entry name" value="PBP2_OppA"/>
    <property type="match status" value="1"/>
</dbReference>
<name>A0A5C5SCW6_9STRE</name>
<comment type="subcellular location">
    <subcellularLocation>
        <location evidence="1">Cell membrane</location>
        <topology evidence="1">Lipid-anchor</topology>
    </subcellularLocation>
</comment>
<dbReference type="InterPro" id="IPR039424">
    <property type="entry name" value="SBP_5"/>
</dbReference>
<dbReference type="PANTHER" id="PTHR30290:SF10">
    <property type="entry name" value="PERIPLASMIC OLIGOPEPTIDE-BINDING PROTEIN-RELATED"/>
    <property type="match status" value="1"/>
</dbReference>
<evidence type="ECO:0000256" key="3">
    <source>
        <dbReference type="ARBA" id="ARBA00022448"/>
    </source>
</evidence>
<comment type="caution">
    <text evidence="9">The sequence shown here is derived from an EMBL/GenBank/DDBJ whole genome shotgun (WGS) entry which is preliminary data.</text>
</comment>
<dbReference type="Pfam" id="PF00496">
    <property type="entry name" value="SBP_bac_5"/>
    <property type="match status" value="1"/>
</dbReference>
<proteinExistence type="inferred from homology"/>
<keyword evidence="5" id="KW-0571">Peptide transport</keyword>
<evidence type="ECO:0000256" key="7">
    <source>
        <dbReference type="SAM" id="SignalP"/>
    </source>
</evidence>
<dbReference type="GO" id="GO:0043190">
    <property type="term" value="C:ATP-binding cassette (ABC) transporter complex"/>
    <property type="evidence" value="ECO:0007669"/>
    <property type="project" value="InterPro"/>
</dbReference>
<keyword evidence="3" id="KW-0813">Transport</keyword>